<keyword evidence="4" id="KW-0732">Signal</keyword>
<dbReference type="InterPro" id="IPR038501">
    <property type="entry name" value="Spore_GerAC_C_sf"/>
</dbReference>
<evidence type="ECO:0000313" key="11">
    <source>
        <dbReference type="Proteomes" id="UP000029518"/>
    </source>
</evidence>
<dbReference type="OrthoDB" id="2569624at2"/>
<evidence type="ECO:0000256" key="7">
    <source>
        <dbReference type="ARBA" id="ARBA00023288"/>
    </source>
</evidence>
<feature type="domain" description="Spore germination protein N-terminal" evidence="9">
    <location>
        <begin position="53"/>
        <end position="209"/>
    </location>
</feature>
<dbReference type="Gene3D" id="3.30.300.210">
    <property type="entry name" value="Nutrient germinant receptor protein C, domain 3"/>
    <property type="match status" value="1"/>
</dbReference>
<reference evidence="10" key="1">
    <citation type="submission" date="2014-08" db="EMBL/GenBank/DDBJ databases">
        <title>Comparative genomics of the Paenibacillus odorifer group.</title>
        <authorList>
            <person name="den Bakker H.C."/>
            <person name="Tsai Y.-C.Y.-C."/>
            <person name="Martin N."/>
            <person name="Korlach J."/>
            <person name="Wiedmann M."/>
        </authorList>
    </citation>
    <scope>NUCLEOTIDE SEQUENCE [LARGE SCALE GENOMIC DNA]</scope>
    <source>
        <strain evidence="10">DSM 13188</strain>
    </source>
</reference>
<evidence type="ECO:0000256" key="2">
    <source>
        <dbReference type="ARBA" id="ARBA00007886"/>
    </source>
</evidence>
<dbReference type="GO" id="GO:0016020">
    <property type="term" value="C:membrane"/>
    <property type="evidence" value="ECO:0007669"/>
    <property type="project" value="UniProtKB-SubCell"/>
</dbReference>
<evidence type="ECO:0000256" key="5">
    <source>
        <dbReference type="ARBA" id="ARBA00023136"/>
    </source>
</evidence>
<evidence type="ECO:0000256" key="3">
    <source>
        <dbReference type="ARBA" id="ARBA00022544"/>
    </source>
</evidence>
<evidence type="ECO:0000256" key="1">
    <source>
        <dbReference type="ARBA" id="ARBA00004635"/>
    </source>
</evidence>
<keyword evidence="5" id="KW-0472">Membrane</keyword>
<dbReference type="Proteomes" id="UP000029518">
    <property type="component" value="Chromosome"/>
</dbReference>
<dbReference type="RefSeq" id="WP_042213985.1">
    <property type="nucleotide sequence ID" value="NZ_CP009285.1"/>
</dbReference>
<protein>
    <submittedName>
        <fullName evidence="10">Uncharacterized protein</fullName>
    </submittedName>
</protein>
<sequence>MKRFILLILSIAQIVLLTACWSSAPIENLNMEVAVALDAADESRIEEKFEAEGGDYSKRERISATYQFIVPQGAVGSKKEGAASRNFYNMTETGDSIFEAIRELSLRTNRQPIGHHLKVIVIGEKLARSTKLSELLDFFSRDNDIRPSVLVLVSKGKAKDVLNNVLPGQTPAFVLEGIFGNRNRSLRIWDPVTITKIVGPLHSKKSFLLQNVIAAENEMKFAGAGIIDGESGKLSGFLNEKELEGVVWLTGKGKGGVLKTHKDDTGRLITYEVKTMVSRIKAVVEDGQISFNVKIESKGRYAETFSTDGDRLDTAFMRRDAVELEKEVRELVEAVVAKMQHELHADVGGFGKSLRIQHPEVWGKVKDHWDQTFSGLPVHLEVKLQIEEYGASGTATD</sequence>
<dbReference type="NCBIfam" id="TIGR02887">
    <property type="entry name" value="spore_ger_x_C"/>
    <property type="match status" value="1"/>
</dbReference>
<dbReference type="InterPro" id="IPR046953">
    <property type="entry name" value="Spore_GerAC-like_C"/>
</dbReference>
<dbReference type="PANTHER" id="PTHR35789">
    <property type="entry name" value="SPORE GERMINATION PROTEIN B3"/>
    <property type="match status" value="1"/>
</dbReference>
<dbReference type="PROSITE" id="PS51257">
    <property type="entry name" value="PROKAR_LIPOPROTEIN"/>
    <property type="match status" value="1"/>
</dbReference>
<proteinExistence type="inferred from homology"/>
<dbReference type="Gene3D" id="6.20.190.10">
    <property type="entry name" value="Nutrient germinant receptor protein C, domain 1"/>
    <property type="match status" value="1"/>
</dbReference>
<dbReference type="GO" id="GO:0009847">
    <property type="term" value="P:spore germination"/>
    <property type="evidence" value="ECO:0007669"/>
    <property type="project" value="InterPro"/>
</dbReference>
<organism evidence="10 11">
    <name type="scientific">Paenibacillus borealis</name>
    <dbReference type="NCBI Taxonomy" id="160799"/>
    <lineage>
        <taxon>Bacteria</taxon>
        <taxon>Bacillati</taxon>
        <taxon>Bacillota</taxon>
        <taxon>Bacilli</taxon>
        <taxon>Bacillales</taxon>
        <taxon>Paenibacillaceae</taxon>
        <taxon>Paenibacillus</taxon>
    </lineage>
</organism>
<dbReference type="InterPro" id="IPR008844">
    <property type="entry name" value="Spore_GerAC-like"/>
</dbReference>
<comment type="similarity">
    <text evidence="2">Belongs to the GerABKC lipoprotein family.</text>
</comment>
<evidence type="ECO:0000313" key="10">
    <source>
        <dbReference type="EMBL" id="AIQ58755.1"/>
    </source>
</evidence>
<evidence type="ECO:0000256" key="6">
    <source>
        <dbReference type="ARBA" id="ARBA00023139"/>
    </source>
</evidence>
<keyword evidence="3" id="KW-0309">Germination</keyword>
<evidence type="ECO:0000259" key="8">
    <source>
        <dbReference type="Pfam" id="PF05504"/>
    </source>
</evidence>
<comment type="subcellular location">
    <subcellularLocation>
        <location evidence="1">Membrane</location>
        <topology evidence="1">Lipid-anchor</topology>
    </subcellularLocation>
</comment>
<gene>
    <name evidence="10" type="ORF">PBOR_18790</name>
</gene>
<dbReference type="EMBL" id="CP009285">
    <property type="protein sequence ID" value="AIQ58755.1"/>
    <property type="molecule type" value="Genomic_DNA"/>
</dbReference>
<dbReference type="KEGG" id="pbd:PBOR_18790"/>
<keyword evidence="6" id="KW-0564">Palmitate</keyword>
<keyword evidence="11" id="KW-1185">Reference proteome</keyword>
<feature type="domain" description="Spore germination GerAC-like C-terminal" evidence="8">
    <location>
        <begin position="223"/>
        <end position="390"/>
    </location>
</feature>
<dbReference type="HOGENOM" id="CLU_051140_0_1_9"/>
<dbReference type="InterPro" id="IPR057336">
    <property type="entry name" value="GerAC_N"/>
</dbReference>
<dbReference type="PANTHER" id="PTHR35789:SF1">
    <property type="entry name" value="SPORE GERMINATION PROTEIN B3"/>
    <property type="match status" value="1"/>
</dbReference>
<evidence type="ECO:0000259" key="9">
    <source>
        <dbReference type="Pfam" id="PF25198"/>
    </source>
</evidence>
<evidence type="ECO:0000256" key="4">
    <source>
        <dbReference type="ARBA" id="ARBA00022729"/>
    </source>
</evidence>
<keyword evidence="7" id="KW-0449">Lipoprotein</keyword>
<accession>A0A089LF79</accession>
<dbReference type="Pfam" id="PF25198">
    <property type="entry name" value="Spore_GerAC_N"/>
    <property type="match status" value="1"/>
</dbReference>
<dbReference type="AlphaFoldDB" id="A0A089LF79"/>
<name>A0A089LF79_PAEBO</name>
<dbReference type="Pfam" id="PF05504">
    <property type="entry name" value="Spore_GerAC"/>
    <property type="match status" value="1"/>
</dbReference>